<keyword evidence="13" id="KW-1185">Reference proteome</keyword>
<organism evidence="12 13">
    <name type="scientific">Macrococcus epidermidis</name>
    <dbReference type="NCBI Taxonomy" id="1902580"/>
    <lineage>
        <taxon>Bacteria</taxon>
        <taxon>Bacillati</taxon>
        <taxon>Bacillota</taxon>
        <taxon>Bacilli</taxon>
        <taxon>Bacillales</taxon>
        <taxon>Staphylococcaceae</taxon>
        <taxon>Macrococcus</taxon>
    </lineage>
</organism>
<dbReference type="Pfam" id="PF17802">
    <property type="entry name" value="SpaA"/>
    <property type="match status" value="1"/>
</dbReference>
<reference evidence="12 13" key="1">
    <citation type="journal article" date="2018" name="Front. Microbiol.">
        <title>Description and Comparative Genomics of Macrococcus caseolyticus subsp. hominis subsp. nov., Macrococcus goetzii sp. nov., Macrococcus epidermidis sp. nov., and Macrococcus bohemicus sp. nov., Novel Macrococci From Human Clinical Material With Virulence Potential and Suspected Uptake of Foreign DNA by Natural Transformation.</title>
        <authorList>
            <person name="Maslanova I."/>
            <person name="Wertheimer Z."/>
            <person name="Sedlacek I."/>
            <person name="Svec P."/>
            <person name="Indrakova A."/>
            <person name="Kovarovic V."/>
            <person name="Schumann P."/>
            <person name="Sproer C."/>
            <person name="Kralova S."/>
            <person name="Sedo O."/>
            <person name="Kristofova L."/>
            <person name="Vrbovska V."/>
            <person name="Fuzik T."/>
            <person name="Petras P."/>
            <person name="Zdrahal Z."/>
            <person name="Ruzickova V."/>
            <person name="Doskar J."/>
            <person name="Pantucek R."/>
        </authorList>
    </citation>
    <scope>NUCLEOTIDE SEQUENCE [LARGE SCALE GENOMIC DNA]</scope>
    <source>
        <strain evidence="12 13">01/688</strain>
    </source>
</reference>
<accession>A0A327ZNI5</accession>
<protein>
    <recommendedName>
        <fullName evidence="14">Gram-positive cocci surface proteins LPxTG domain-containing protein</fullName>
    </recommendedName>
</protein>
<dbReference type="InterPro" id="IPR013783">
    <property type="entry name" value="Ig-like_fold"/>
</dbReference>
<evidence type="ECO:0000256" key="3">
    <source>
        <dbReference type="ARBA" id="ARBA00022525"/>
    </source>
</evidence>
<feature type="domain" description="SpaA-like prealbumin fold" evidence="10">
    <location>
        <begin position="340"/>
        <end position="441"/>
    </location>
</feature>
<keyword evidence="6" id="KW-0472">Membrane</keyword>
<gene>
    <name evidence="12" type="ORF">BHU61_11070</name>
</gene>
<dbReference type="AlphaFoldDB" id="A0A327ZNI5"/>
<dbReference type="Pfam" id="PF00746">
    <property type="entry name" value="Gram_pos_anchor"/>
    <property type="match status" value="1"/>
</dbReference>
<comment type="caution">
    <text evidence="12">The sequence shown here is derived from an EMBL/GenBank/DDBJ whole genome shotgun (WGS) entry which is preliminary data.</text>
</comment>
<sequence length="502" mass="53199">MSKITKRFSVIFVLALLMSILTPLTNAFAAAPTTNLTIHKITGDTERQATYGELSGTETPTGDPISGISFSYWKVTPEQLATMKANISAYDTDAEVQAYVGSAKLGTTAKTAADGTVVVPNLAEGQYWFIEDPSTAVKTSNAVPFGLDLPITNQDGTGYITDLHVYPKNTLEDTPTIDKDVKTDGNKSSSFNVGDEFNWLIQPTIVKGIEEYKQYTVTDKIDTKLDFQGVDKVTVELNGAALTNATDYNVTYDTATRVVKVDFTATGLTKLGQAGTTGKVNIMIPTVINNTAIMGQPILNGATLNFDNGHGITTEPGGTTPPPEVPPTDIPKVYTGGKNFVKTDGASGTLQGAEFVIKNAAGEFLVQGATTLTATWTTDQSQATKFTSDAAGKFEVKGLSYGADGSNNTGSTDYFLVEVKAPAGYTIPTNPETTFTVNATSYYSDPTAITAATAQATAAPQEIINKKTSIPNTGGMGTVLFTVVGLMMMAAAIIVYRKRQQS</sequence>
<evidence type="ECO:0000259" key="8">
    <source>
        <dbReference type="Pfam" id="PF00746"/>
    </source>
</evidence>
<dbReference type="EMBL" id="PZJH01000007">
    <property type="protein sequence ID" value="RAK43889.1"/>
    <property type="molecule type" value="Genomic_DNA"/>
</dbReference>
<dbReference type="NCBIfam" id="NF033902">
    <property type="entry name" value="iso_D2_wall_anc"/>
    <property type="match status" value="1"/>
</dbReference>
<dbReference type="InterPro" id="IPR046473">
    <property type="entry name" value="Sgo0707-like_N2"/>
</dbReference>
<feature type="signal peptide" evidence="7">
    <location>
        <begin position="1"/>
        <end position="29"/>
    </location>
</feature>
<feature type="chain" id="PRO_5016305875" description="Gram-positive cocci surface proteins LPxTG domain-containing protein" evidence="7">
    <location>
        <begin position="30"/>
        <end position="502"/>
    </location>
</feature>
<dbReference type="NCBIfam" id="TIGR04226">
    <property type="entry name" value="RrgB_K2N_iso_D2"/>
    <property type="match status" value="1"/>
</dbReference>
<feature type="domain" description="Gram-positive pilin subunit D1 N-terminal" evidence="9">
    <location>
        <begin position="33"/>
        <end position="170"/>
    </location>
</feature>
<name>A0A327ZNI5_9STAP</name>
<evidence type="ECO:0000256" key="5">
    <source>
        <dbReference type="ARBA" id="ARBA00023088"/>
    </source>
</evidence>
<dbReference type="NCBIfam" id="TIGR01167">
    <property type="entry name" value="LPXTG_anchor"/>
    <property type="match status" value="1"/>
</dbReference>
<evidence type="ECO:0000256" key="6">
    <source>
        <dbReference type="SAM" id="Phobius"/>
    </source>
</evidence>
<dbReference type="Gene3D" id="2.60.40.740">
    <property type="match status" value="1"/>
</dbReference>
<dbReference type="Pfam" id="PF20623">
    <property type="entry name" value="Sgo0707_N2"/>
    <property type="match status" value="1"/>
</dbReference>
<feature type="transmembrane region" description="Helical" evidence="6">
    <location>
        <begin position="475"/>
        <end position="496"/>
    </location>
</feature>
<dbReference type="RefSeq" id="WP_111716890.1">
    <property type="nucleotide sequence ID" value="NZ_JBHSSR010000009.1"/>
</dbReference>
<evidence type="ECO:0000313" key="12">
    <source>
        <dbReference type="EMBL" id="RAK43889.1"/>
    </source>
</evidence>
<evidence type="ECO:0000259" key="9">
    <source>
        <dbReference type="Pfam" id="PF16555"/>
    </source>
</evidence>
<evidence type="ECO:0000256" key="1">
    <source>
        <dbReference type="ARBA" id="ARBA00004168"/>
    </source>
</evidence>
<evidence type="ECO:0000256" key="2">
    <source>
        <dbReference type="ARBA" id="ARBA00022512"/>
    </source>
</evidence>
<dbReference type="InterPro" id="IPR048052">
    <property type="entry name" value="FM1-like"/>
</dbReference>
<keyword evidence="3" id="KW-0964">Secreted</keyword>
<keyword evidence="6" id="KW-0812">Transmembrane</keyword>
<dbReference type="InterPro" id="IPR019931">
    <property type="entry name" value="LPXTG_anchor"/>
</dbReference>
<keyword evidence="5" id="KW-0572">Peptidoglycan-anchor</keyword>
<dbReference type="InterPro" id="IPR041033">
    <property type="entry name" value="SpaA_PFL_dom_1"/>
</dbReference>
<dbReference type="Gene3D" id="2.60.40.10">
    <property type="entry name" value="Immunoglobulins"/>
    <property type="match status" value="2"/>
</dbReference>
<keyword evidence="2" id="KW-0134">Cell wall</keyword>
<feature type="domain" description="Gram-positive cocci surface proteins LPxTG" evidence="8">
    <location>
        <begin position="465"/>
        <end position="499"/>
    </location>
</feature>
<evidence type="ECO:0000259" key="11">
    <source>
        <dbReference type="Pfam" id="PF20623"/>
    </source>
</evidence>
<keyword evidence="4 7" id="KW-0732">Signal</keyword>
<dbReference type="InterPro" id="IPR032364">
    <property type="entry name" value="GramPos_pilinD1_N"/>
</dbReference>
<dbReference type="Pfam" id="PF16555">
    <property type="entry name" value="GramPos_pilinD1"/>
    <property type="match status" value="1"/>
</dbReference>
<proteinExistence type="predicted"/>
<comment type="subcellular location">
    <subcellularLocation>
        <location evidence="1">Secreted</location>
        <location evidence="1">Cell wall</location>
        <topology evidence="1">Peptidoglycan-anchor</topology>
    </subcellularLocation>
</comment>
<evidence type="ECO:0000256" key="4">
    <source>
        <dbReference type="ARBA" id="ARBA00022729"/>
    </source>
</evidence>
<keyword evidence="6" id="KW-1133">Transmembrane helix</keyword>
<feature type="domain" description="Sgo0707-like N2" evidence="11">
    <location>
        <begin position="209"/>
        <end position="309"/>
    </location>
</feature>
<evidence type="ECO:0000313" key="13">
    <source>
        <dbReference type="Proteomes" id="UP000249808"/>
    </source>
</evidence>
<evidence type="ECO:0000259" key="10">
    <source>
        <dbReference type="Pfam" id="PF17802"/>
    </source>
</evidence>
<dbReference type="InterPro" id="IPR026466">
    <property type="entry name" value="Fim_isopep_form_D2_dom"/>
</dbReference>
<dbReference type="Proteomes" id="UP000249808">
    <property type="component" value="Unassembled WGS sequence"/>
</dbReference>
<evidence type="ECO:0008006" key="14">
    <source>
        <dbReference type="Google" id="ProtNLM"/>
    </source>
</evidence>
<evidence type="ECO:0000256" key="7">
    <source>
        <dbReference type="SAM" id="SignalP"/>
    </source>
</evidence>